<dbReference type="EMBL" id="BQXS01012741">
    <property type="protein sequence ID" value="GKT27400.1"/>
    <property type="molecule type" value="Genomic_DNA"/>
</dbReference>
<name>A0ABQ5K4B9_9EUKA</name>
<organism evidence="1 2">
    <name type="scientific">Aduncisulcus paluster</name>
    <dbReference type="NCBI Taxonomy" id="2918883"/>
    <lineage>
        <taxon>Eukaryota</taxon>
        <taxon>Metamonada</taxon>
        <taxon>Carpediemonas-like organisms</taxon>
        <taxon>Aduncisulcus</taxon>
    </lineage>
</organism>
<sequence length="259" mass="29605">MASKCSDEKFKFVFPSDDVSKCLGYQFGNPLRSSKKHMIPFSKDKTMCLIPSSQRFHPGPPPSAMHPPSTTHPPSAMYRPPTQSYVKHQLHPPQSVPTFSLCPYERSVLHELCSRPSPDARSFLNASVSSLPSSKFLAVAKNVLSFKFKEHCRETSLSNSNSQTESKPGTNRIYPQNEGESFCSWFVLLFIRPSYPIDRLIEWSRDTPAQIHKRFSFWRKHGVPQFLRGFLRRYASERGVNAKDINTMLFGELNERKGM</sequence>
<accession>A0ABQ5K4B9</accession>
<proteinExistence type="predicted"/>
<comment type="caution">
    <text evidence="1">The sequence shown here is derived from an EMBL/GenBank/DDBJ whole genome shotgun (WGS) entry which is preliminary data.</text>
</comment>
<protein>
    <submittedName>
        <fullName evidence="1">Uncharacterized protein</fullName>
    </submittedName>
</protein>
<evidence type="ECO:0000313" key="2">
    <source>
        <dbReference type="Proteomes" id="UP001057375"/>
    </source>
</evidence>
<gene>
    <name evidence="1" type="ORF">ADUPG1_013813</name>
</gene>
<dbReference type="Proteomes" id="UP001057375">
    <property type="component" value="Unassembled WGS sequence"/>
</dbReference>
<keyword evidence="2" id="KW-1185">Reference proteome</keyword>
<reference evidence="1" key="1">
    <citation type="submission" date="2022-03" db="EMBL/GenBank/DDBJ databases">
        <title>Draft genome sequence of Aduncisulcus paluster, a free-living microaerophilic Fornicata.</title>
        <authorList>
            <person name="Yuyama I."/>
            <person name="Kume K."/>
            <person name="Tamura T."/>
            <person name="Inagaki Y."/>
            <person name="Hashimoto T."/>
        </authorList>
    </citation>
    <scope>NUCLEOTIDE SEQUENCE</scope>
    <source>
        <strain evidence="1">NY0171</strain>
    </source>
</reference>
<evidence type="ECO:0000313" key="1">
    <source>
        <dbReference type="EMBL" id="GKT27400.1"/>
    </source>
</evidence>